<reference evidence="5 6" key="1">
    <citation type="journal article" date="2011" name="Genome Res.">
        <title>Phylogeny-wide analysis of social amoeba genomes highlights ancient origins for complex intercellular communication.</title>
        <authorList>
            <person name="Heidel A.J."/>
            <person name="Lawal H.M."/>
            <person name="Felder M."/>
            <person name="Schilde C."/>
            <person name="Helps N.R."/>
            <person name="Tunggal B."/>
            <person name="Rivero F."/>
            <person name="John U."/>
            <person name="Schleicher M."/>
            <person name="Eichinger L."/>
            <person name="Platzer M."/>
            <person name="Noegel A.A."/>
            <person name="Schaap P."/>
            <person name="Gloeckner G."/>
        </authorList>
    </citation>
    <scope>NUCLEOTIDE SEQUENCE [LARGE SCALE GENOMIC DNA]</scope>
    <source>
        <strain evidence="6">ATCC 26659 / Pp 5 / PN500</strain>
    </source>
</reference>
<dbReference type="InterPro" id="IPR019410">
    <property type="entry name" value="Methyltransf_16"/>
</dbReference>
<dbReference type="AlphaFoldDB" id="D3BA30"/>
<dbReference type="InterPro" id="IPR029063">
    <property type="entry name" value="SAM-dependent_MTases_sf"/>
</dbReference>
<dbReference type="PANTHER" id="PTHR14614:SF164">
    <property type="entry name" value="HISTONE-ARGININE METHYLTRANSFERASE METTL23"/>
    <property type="match status" value="1"/>
</dbReference>
<dbReference type="PANTHER" id="PTHR14614">
    <property type="entry name" value="HEPATOCELLULAR CARCINOMA-ASSOCIATED ANTIGEN"/>
    <property type="match status" value="1"/>
</dbReference>
<evidence type="ECO:0000256" key="1">
    <source>
        <dbReference type="ARBA" id="ARBA00022603"/>
    </source>
</evidence>
<protein>
    <submittedName>
        <fullName evidence="5">Uncharacterized protein</fullName>
    </submittedName>
</protein>
<dbReference type="InParanoid" id="D3BA30"/>
<dbReference type="GeneID" id="31360888"/>
<evidence type="ECO:0000256" key="3">
    <source>
        <dbReference type="ARBA" id="ARBA00022691"/>
    </source>
</evidence>
<comment type="caution">
    <text evidence="5">The sequence shown here is derived from an EMBL/GenBank/DDBJ whole genome shotgun (WGS) entry which is preliminary data.</text>
</comment>
<dbReference type="STRING" id="670386.D3BA30"/>
<gene>
    <name evidence="5" type="ORF">PPL_05403</name>
</gene>
<dbReference type="EMBL" id="ADBJ01000025">
    <property type="protein sequence ID" value="EFA81417.1"/>
    <property type="molecule type" value="Genomic_DNA"/>
</dbReference>
<evidence type="ECO:0000256" key="2">
    <source>
        <dbReference type="ARBA" id="ARBA00022679"/>
    </source>
</evidence>
<dbReference type="GO" id="GO:0005634">
    <property type="term" value="C:nucleus"/>
    <property type="evidence" value="ECO:0007669"/>
    <property type="project" value="TreeGrafter"/>
</dbReference>
<accession>D3BA30</accession>
<proteinExistence type="inferred from homology"/>
<dbReference type="GO" id="GO:0008168">
    <property type="term" value="F:methyltransferase activity"/>
    <property type="evidence" value="ECO:0007669"/>
    <property type="project" value="UniProtKB-KW"/>
</dbReference>
<keyword evidence="6" id="KW-1185">Reference proteome</keyword>
<evidence type="ECO:0000313" key="5">
    <source>
        <dbReference type="EMBL" id="EFA81417.1"/>
    </source>
</evidence>
<keyword evidence="1" id="KW-0489">Methyltransferase</keyword>
<dbReference type="Gene3D" id="3.40.50.150">
    <property type="entry name" value="Vaccinia Virus protein VP39"/>
    <property type="match status" value="1"/>
</dbReference>
<dbReference type="GO" id="GO:0032259">
    <property type="term" value="P:methylation"/>
    <property type="evidence" value="ECO:0007669"/>
    <property type="project" value="UniProtKB-KW"/>
</dbReference>
<keyword evidence="3" id="KW-0949">S-adenosyl-L-methionine</keyword>
<comment type="similarity">
    <text evidence="4">Belongs to the methyltransferase superfamily. METTL23 family.</text>
</comment>
<dbReference type="GO" id="GO:0005737">
    <property type="term" value="C:cytoplasm"/>
    <property type="evidence" value="ECO:0007669"/>
    <property type="project" value="TreeGrafter"/>
</dbReference>
<sequence>MIRSISIQSDRSIDCNHYHDNHDIDTSLVDLEIIVDGSSSSSSSSSLVVEIGNDFATLLWESSLVLSWYLINVEFAGCTDCLIHRQQQEHRNNNSNNRIIRTIEIGAGIALPSLVACSLGASVIITDREGSTTNSIFQGINSNIQHNQQRSLKGRIPPTLIELSYGIFSNEVLSLPPVDYLFASDLFYNNTKDYDDIFATLSYFININPNIIILLCYQIRSVQKTISHYLYKWGMIGESILIDFLPIDQELRSEIELFKITSAKVSETNMSSTSIVVEDSGSD</sequence>
<evidence type="ECO:0000256" key="4">
    <source>
        <dbReference type="ARBA" id="ARBA00043988"/>
    </source>
</evidence>
<dbReference type="OMA" id="RCNEKTI"/>
<dbReference type="RefSeq" id="XP_020433535.1">
    <property type="nucleotide sequence ID" value="XM_020576286.1"/>
</dbReference>
<organism evidence="5 6">
    <name type="scientific">Heterostelium pallidum (strain ATCC 26659 / Pp 5 / PN500)</name>
    <name type="common">Cellular slime mold</name>
    <name type="synonym">Polysphondylium pallidum</name>
    <dbReference type="NCBI Taxonomy" id="670386"/>
    <lineage>
        <taxon>Eukaryota</taxon>
        <taxon>Amoebozoa</taxon>
        <taxon>Evosea</taxon>
        <taxon>Eumycetozoa</taxon>
        <taxon>Dictyostelia</taxon>
        <taxon>Acytosteliales</taxon>
        <taxon>Acytosteliaceae</taxon>
        <taxon>Heterostelium</taxon>
    </lineage>
</organism>
<keyword evidence="2" id="KW-0808">Transferase</keyword>
<dbReference type="Pfam" id="PF10294">
    <property type="entry name" value="Methyltransf_16"/>
    <property type="match status" value="1"/>
</dbReference>
<name>D3BA30_HETP5</name>
<evidence type="ECO:0000313" key="6">
    <source>
        <dbReference type="Proteomes" id="UP000001396"/>
    </source>
</evidence>
<dbReference type="FunCoup" id="D3BA30">
    <property type="interactions" value="15"/>
</dbReference>
<dbReference type="Proteomes" id="UP000001396">
    <property type="component" value="Unassembled WGS sequence"/>
</dbReference>